<evidence type="ECO:0000256" key="6">
    <source>
        <dbReference type="ARBA" id="ARBA00023136"/>
    </source>
</evidence>
<evidence type="ECO:0000256" key="2">
    <source>
        <dbReference type="ARBA" id="ARBA00022448"/>
    </source>
</evidence>
<proteinExistence type="inferred from homology"/>
<dbReference type="RefSeq" id="WP_004324951.1">
    <property type="nucleotide sequence ID" value="NZ_BAABYV010000001.1"/>
</dbReference>
<dbReference type="GO" id="GO:0044718">
    <property type="term" value="P:siderophore transmembrane transport"/>
    <property type="evidence" value="ECO:0007669"/>
    <property type="project" value="TreeGrafter"/>
</dbReference>
<protein>
    <submittedName>
        <fullName evidence="11">SusC/RagA family TonB-linked outer membrane protein</fullName>
    </submittedName>
</protein>
<dbReference type="PANTHER" id="PTHR30069">
    <property type="entry name" value="TONB-DEPENDENT OUTER MEMBRANE RECEPTOR"/>
    <property type="match status" value="1"/>
</dbReference>
<evidence type="ECO:0000313" key="12">
    <source>
        <dbReference type="Proteomes" id="UP000283329"/>
    </source>
</evidence>
<dbReference type="SUPFAM" id="SSF49464">
    <property type="entry name" value="Carboxypeptidase regulatory domain-like"/>
    <property type="match status" value="1"/>
</dbReference>
<dbReference type="InterPro" id="IPR039426">
    <property type="entry name" value="TonB-dep_rcpt-like"/>
</dbReference>
<dbReference type="NCBIfam" id="TIGR04057">
    <property type="entry name" value="SusC_RagA_signa"/>
    <property type="match status" value="1"/>
</dbReference>
<dbReference type="NCBIfam" id="TIGR04056">
    <property type="entry name" value="OMP_RagA_SusC"/>
    <property type="match status" value="1"/>
</dbReference>
<gene>
    <name evidence="11" type="ORF">DW206_18275</name>
    <name evidence="10" type="ORF">PQ628_04720</name>
</gene>
<dbReference type="Pfam" id="PF07715">
    <property type="entry name" value="Plug"/>
    <property type="match status" value="1"/>
</dbReference>
<evidence type="ECO:0000259" key="9">
    <source>
        <dbReference type="Pfam" id="PF07715"/>
    </source>
</evidence>
<dbReference type="GO" id="GO:0015344">
    <property type="term" value="F:siderophore uptake transmembrane transporter activity"/>
    <property type="evidence" value="ECO:0007669"/>
    <property type="project" value="TreeGrafter"/>
</dbReference>
<dbReference type="PROSITE" id="PS52016">
    <property type="entry name" value="TONB_DEPENDENT_REC_3"/>
    <property type="match status" value="1"/>
</dbReference>
<evidence type="ECO:0000256" key="5">
    <source>
        <dbReference type="ARBA" id="ARBA00022729"/>
    </source>
</evidence>
<dbReference type="Proteomes" id="UP001215078">
    <property type="component" value="Unassembled WGS sequence"/>
</dbReference>
<comment type="caution">
    <text evidence="11">The sequence shown here is derived from an EMBL/GenBank/DDBJ whole genome shotgun (WGS) entry which is preliminary data.</text>
</comment>
<dbReference type="AlphaFoldDB" id="A0A1Y4PVT3"/>
<dbReference type="InterPro" id="IPR018247">
    <property type="entry name" value="EF_Hand_1_Ca_BS"/>
</dbReference>
<dbReference type="Gene3D" id="2.60.40.1120">
    <property type="entry name" value="Carboxypeptidase-like, regulatory domain"/>
    <property type="match status" value="1"/>
</dbReference>
<dbReference type="GO" id="GO:0009279">
    <property type="term" value="C:cell outer membrane"/>
    <property type="evidence" value="ECO:0007669"/>
    <property type="project" value="UniProtKB-SubCell"/>
</dbReference>
<sequence>MKKIQILFFTLLVCLFAVDLYAQEQGKISGKVLSTLNIPVEGAVVSVTGSEDVTTDKNGVFQIECKSLRKANISVWAAGYYTVLQAVDNRKEMTIIMIPESEYKYNETTVLPFRIETNEVTTSAENITKKDFVPAGMKIDRALAGQIAGLQVTRGSGMPGEGSFINLRGTRSFVGNNAPLVVINGVPYIPDVNDSPLINGLSRNIFQAYNLNDIQNITVLKGAEAALYGSMGANGVILIETDGATSENMNTEISYYGQFGINWNNKRMPLLNGIDYRSFLSDMGMSYFGNMDEFFTEFPFMSDPTNSRYANYYNNNTNWQDKIYRSGFVTENLFRVEGGDAIAKYDLSLGYSKEDGILKSTQQNRYHTQLNGNFLVSKNFEVYATVGLAYINGNYQEQGMNVRTNPLLAAYAQSPLLAPYQKVDNGEFTPIYSEYYYGISKNMDFAVSNPLAIVNNLDANSRQYDVNVKAGFNYKIFPGFSLSGAFGLYYNYNKEHIFVPGRTDFTIVPTTDAFGTEENTIREGVNETTNYFYNLNARYNKQFSSRHALNAMAGVQILTTLQEYDGAYARNTTNDFYQVLGSADAIGRYFAGYQNKWNWANIYGHVDYTYNHVLNAALNMSIDGSSANGRYTNHFRVYPSGGITWMAKNMSFLIDKDWITRLDLRAEYSLTGNSRFSSNYGKSYYSSLPYMAVSGIIRTQIPNTHLKPEITSQMNLSLDASFLRNRISLGVDYYRGRSKDVIMNIGKSAIYGTSAYYANVGKIDNNGVELSLQASLIRMRNFEWIVGGNISFTESKIKSLGGNDQETVQYSDGSMIVSRVGGNPYEFYGLQANGVYSTQAEASEAALTNSSNQAYSAGDVRYVDQNNDGRIDSKDYVSLGSATPDYFGGFYTNIRYKHFALAAEFSYSKGNEAYNAVRRTLESVSSFSNQSVAVTNRWNVEGQVTNIPRASYGDAIGNNNFSSRWIEDASFLRMKSITLSYNFDKPVWNFFRSGTIYVTGENLLTATKYLGMDPEFAYSSGSNATQGFDYAKVMQPKSVKLGINLKF</sequence>
<evidence type="ECO:0000256" key="1">
    <source>
        <dbReference type="ARBA" id="ARBA00004571"/>
    </source>
</evidence>
<evidence type="ECO:0000256" key="8">
    <source>
        <dbReference type="PROSITE-ProRule" id="PRU01360"/>
    </source>
</evidence>
<keyword evidence="6 8" id="KW-0472">Membrane</keyword>
<evidence type="ECO:0000313" key="11">
    <source>
        <dbReference type="EMBL" id="RHH42900.1"/>
    </source>
</evidence>
<dbReference type="PROSITE" id="PS00018">
    <property type="entry name" value="EF_HAND_1"/>
    <property type="match status" value="1"/>
</dbReference>
<keyword evidence="7 8" id="KW-0998">Cell outer membrane</keyword>
<reference evidence="10" key="2">
    <citation type="submission" date="2022-10" db="EMBL/GenBank/DDBJ databases">
        <title>Human gut microbiome strain richness.</title>
        <authorList>
            <person name="Chen-Liaw A."/>
        </authorList>
    </citation>
    <scope>NUCLEOTIDE SEQUENCE</scope>
    <source>
        <strain evidence="10">RTP21484st1_H8_RTP21484_190118</strain>
    </source>
</reference>
<dbReference type="InterPro" id="IPR037066">
    <property type="entry name" value="Plug_dom_sf"/>
</dbReference>
<accession>A0A1Y4PVT3</accession>
<comment type="similarity">
    <text evidence="8">Belongs to the TonB-dependent receptor family.</text>
</comment>
<keyword evidence="5" id="KW-0732">Signal</keyword>
<dbReference type="InterPro" id="IPR008969">
    <property type="entry name" value="CarboxyPept-like_regulatory"/>
</dbReference>
<evidence type="ECO:0000256" key="3">
    <source>
        <dbReference type="ARBA" id="ARBA00022452"/>
    </source>
</evidence>
<organism evidence="11 12">
    <name type="scientific">Bacteroides ovatus</name>
    <dbReference type="NCBI Taxonomy" id="28116"/>
    <lineage>
        <taxon>Bacteria</taxon>
        <taxon>Pseudomonadati</taxon>
        <taxon>Bacteroidota</taxon>
        <taxon>Bacteroidia</taxon>
        <taxon>Bacteroidales</taxon>
        <taxon>Bacteroidaceae</taxon>
        <taxon>Bacteroides</taxon>
    </lineage>
</organism>
<dbReference type="EMBL" id="JAQQPO010000004">
    <property type="protein sequence ID" value="MDC7957508.1"/>
    <property type="molecule type" value="Genomic_DNA"/>
</dbReference>
<evidence type="ECO:0000256" key="4">
    <source>
        <dbReference type="ARBA" id="ARBA00022692"/>
    </source>
</evidence>
<reference evidence="11 12" key="1">
    <citation type="submission" date="2018-08" db="EMBL/GenBank/DDBJ databases">
        <title>A genome reference for cultivated species of the human gut microbiota.</title>
        <authorList>
            <person name="Zou Y."/>
            <person name="Xue W."/>
            <person name="Luo G."/>
        </authorList>
    </citation>
    <scope>NUCLEOTIDE SEQUENCE [LARGE SCALE GENOMIC DNA]</scope>
    <source>
        <strain evidence="11 12">AM17-48</strain>
    </source>
</reference>
<keyword evidence="2 8" id="KW-0813">Transport</keyword>
<dbReference type="EMBL" id="QRJR01000021">
    <property type="protein sequence ID" value="RHH42900.1"/>
    <property type="molecule type" value="Genomic_DNA"/>
</dbReference>
<keyword evidence="4 8" id="KW-0812">Transmembrane</keyword>
<feature type="domain" description="TonB-dependent receptor plug" evidence="9">
    <location>
        <begin position="118"/>
        <end position="236"/>
    </location>
</feature>
<evidence type="ECO:0000313" key="10">
    <source>
        <dbReference type="EMBL" id="MDC7957508.1"/>
    </source>
</evidence>
<name>A0A1Y4PVT3_BACOV</name>
<dbReference type="Gene3D" id="2.170.130.10">
    <property type="entry name" value="TonB-dependent receptor, plug domain"/>
    <property type="match status" value="1"/>
</dbReference>
<comment type="subcellular location">
    <subcellularLocation>
        <location evidence="1 8">Cell outer membrane</location>
        <topology evidence="1 8">Multi-pass membrane protein</topology>
    </subcellularLocation>
</comment>
<keyword evidence="3 8" id="KW-1134">Transmembrane beta strand</keyword>
<dbReference type="PANTHER" id="PTHR30069:SF29">
    <property type="entry name" value="HEMOGLOBIN AND HEMOGLOBIN-HAPTOGLOBIN-BINDING PROTEIN 1-RELATED"/>
    <property type="match status" value="1"/>
</dbReference>
<dbReference type="InterPro" id="IPR023996">
    <property type="entry name" value="TonB-dep_OMP_SusC/RagA"/>
</dbReference>
<dbReference type="InterPro" id="IPR036942">
    <property type="entry name" value="Beta-barrel_TonB_sf"/>
</dbReference>
<dbReference type="SUPFAM" id="SSF56935">
    <property type="entry name" value="Porins"/>
    <property type="match status" value="1"/>
</dbReference>
<dbReference type="Proteomes" id="UP000283329">
    <property type="component" value="Unassembled WGS sequence"/>
</dbReference>
<evidence type="ECO:0000256" key="7">
    <source>
        <dbReference type="ARBA" id="ARBA00023237"/>
    </source>
</evidence>
<dbReference type="InterPro" id="IPR023997">
    <property type="entry name" value="TonB-dep_OMP_SusC/RagA_CS"/>
</dbReference>
<dbReference type="Gene3D" id="2.40.170.20">
    <property type="entry name" value="TonB-dependent receptor, beta-barrel domain"/>
    <property type="match status" value="1"/>
</dbReference>
<dbReference type="InterPro" id="IPR012910">
    <property type="entry name" value="Plug_dom"/>
</dbReference>